<sequence length="548" mass="61954">MTESPFMRAPLEPREQPILDKLLQARAALELLKQDKSTYVKSSDVLRLYNAVVDQVVVLNEIRSTGNKRLEQNRVDTVLDDCFQLISLAFLTIGKNHEAPAVYAALSTIKRLLDHLKEAAFFSSKDLDSISSRLQDFRKYIDRGREGYSPHLITLLENRIDMCQATLTELQDALAPLGPELSPHYEKLVSILRSLSACNTKSKFPTQEVNDLHAQLKEVEASLGPIVENQQPLSEKELLDLYYKKYQDMQIEPGSHQTGKIIVNNLMIRCFLWVDIIKKKRGRIDERFQDTFDKLNHIKMQLERLSLTHAWSLRETDLYSYQRQLDRIDESRVDGNFLDDQGQPADLHAQRTLLYLLRKSYALIYHLIISSEPVSEALVPIYNQLLTLRRCLLEVRKSGGVSSPRELYPYSMKLNSIDNMRNDGKFMVGEDIPDGQAAVTQLLEECFDMAYELRSAAEEEEEREEREDAAVAEAERKADEESGERVRVEPGAEPGKNGLKAAAAGGSESEDEDEGLDEGVEIKAKERSGSGGGQEKGAVMRDGDVGGF</sequence>
<dbReference type="PANTHER" id="PTHR28086:SF1">
    <property type="entry name" value="CU(2+) SUPPRESSING AND BLEOMYCIN SENSITIVE PROTEIN 1"/>
    <property type="match status" value="1"/>
</dbReference>
<dbReference type="OrthoDB" id="2011986at2759"/>
<feature type="compositionally biased region" description="Basic and acidic residues" evidence="1">
    <location>
        <begin position="538"/>
        <end position="548"/>
    </location>
</feature>
<protein>
    <submittedName>
        <fullName evidence="2">Uncharacterized protein</fullName>
    </submittedName>
</protein>
<evidence type="ECO:0000313" key="2">
    <source>
        <dbReference type="EMBL" id="KAF2461290.1"/>
    </source>
</evidence>
<feature type="compositionally biased region" description="Basic and acidic residues" evidence="1">
    <location>
        <begin position="466"/>
        <end position="490"/>
    </location>
</feature>
<evidence type="ECO:0000256" key="1">
    <source>
        <dbReference type="SAM" id="MobiDB-lite"/>
    </source>
</evidence>
<dbReference type="InterPro" id="IPR018810">
    <property type="entry name" value="UPF0662"/>
</dbReference>
<dbReference type="GO" id="GO:0005737">
    <property type="term" value="C:cytoplasm"/>
    <property type="evidence" value="ECO:0007669"/>
    <property type="project" value="TreeGrafter"/>
</dbReference>
<dbReference type="EMBL" id="MU001671">
    <property type="protein sequence ID" value="KAF2461290.1"/>
    <property type="molecule type" value="Genomic_DNA"/>
</dbReference>
<reference evidence="2" key="1">
    <citation type="journal article" date="2020" name="Stud. Mycol.">
        <title>101 Dothideomycetes genomes: a test case for predicting lifestyles and emergence of pathogens.</title>
        <authorList>
            <person name="Haridas S."/>
            <person name="Albert R."/>
            <person name="Binder M."/>
            <person name="Bloem J."/>
            <person name="Labutti K."/>
            <person name="Salamov A."/>
            <person name="Andreopoulos B."/>
            <person name="Baker S."/>
            <person name="Barry K."/>
            <person name="Bills G."/>
            <person name="Bluhm B."/>
            <person name="Cannon C."/>
            <person name="Castanera R."/>
            <person name="Culley D."/>
            <person name="Daum C."/>
            <person name="Ezra D."/>
            <person name="Gonzalez J."/>
            <person name="Henrissat B."/>
            <person name="Kuo A."/>
            <person name="Liang C."/>
            <person name="Lipzen A."/>
            <person name="Lutzoni F."/>
            <person name="Magnuson J."/>
            <person name="Mondo S."/>
            <person name="Nolan M."/>
            <person name="Ohm R."/>
            <person name="Pangilinan J."/>
            <person name="Park H.-J."/>
            <person name="Ramirez L."/>
            <person name="Alfaro M."/>
            <person name="Sun H."/>
            <person name="Tritt A."/>
            <person name="Yoshinaga Y."/>
            <person name="Zwiers L.-H."/>
            <person name="Turgeon B."/>
            <person name="Goodwin S."/>
            <person name="Spatafora J."/>
            <person name="Crous P."/>
            <person name="Grigoriev I."/>
        </authorList>
    </citation>
    <scope>NUCLEOTIDE SEQUENCE</scope>
    <source>
        <strain evidence="2">ATCC 16933</strain>
    </source>
</reference>
<evidence type="ECO:0000313" key="3">
    <source>
        <dbReference type="Proteomes" id="UP000799766"/>
    </source>
</evidence>
<dbReference type="AlphaFoldDB" id="A0A6A6PBK5"/>
<feature type="compositionally biased region" description="Acidic residues" evidence="1">
    <location>
        <begin position="508"/>
        <end position="519"/>
    </location>
</feature>
<proteinExistence type="predicted"/>
<dbReference type="GO" id="GO:0005634">
    <property type="term" value="C:nucleus"/>
    <property type="evidence" value="ECO:0007669"/>
    <property type="project" value="TreeGrafter"/>
</dbReference>
<dbReference type="Pfam" id="PF10303">
    <property type="entry name" value="DUF2408"/>
    <property type="match status" value="2"/>
</dbReference>
<dbReference type="Proteomes" id="UP000799766">
    <property type="component" value="Unassembled WGS sequence"/>
</dbReference>
<name>A0A6A6PBK5_9PEZI</name>
<feature type="compositionally biased region" description="Low complexity" evidence="1">
    <location>
        <begin position="495"/>
        <end position="507"/>
    </location>
</feature>
<accession>A0A6A6PBK5</accession>
<feature type="region of interest" description="Disordered" evidence="1">
    <location>
        <begin position="455"/>
        <end position="548"/>
    </location>
</feature>
<keyword evidence="3" id="KW-1185">Reference proteome</keyword>
<gene>
    <name evidence="2" type="ORF">BDY21DRAFT_278099</name>
</gene>
<organism evidence="2 3">
    <name type="scientific">Lineolata rhizophorae</name>
    <dbReference type="NCBI Taxonomy" id="578093"/>
    <lineage>
        <taxon>Eukaryota</taxon>
        <taxon>Fungi</taxon>
        <taxon>Dikarya</taxon>
        <taxon>Ascomycota</taxon>
        <taxon>Pezizomycotina</taxon>
        <taxon>Dothideomycetes</taxon>
        <taxon>Dothideomycetes incertae sedis</taxon>
        <taxon>Lineolatales</taxon>
        <taxon>Lineolataceae</taxon>
        <taxon>Lineolata</taxon>
    </lineage>
</organism>
<dbReference type="PANTHER" id="PTHR28086">
    <property type="entry name" value="UPF0662 PROTEIN YPL260W"/>
    <property type="match status" value="1"/>
</dbReference>